<gene>
    <name evidence="1" type="ORF">CVE23_15825</name>
</gene>
<dbReference type="EMBL" id="CP025003">
    <property type="protein sequence ID" value="ATZ95317.1"/>
    <property type="molecule type" value="Genomic_DNA"/>
</dbReference>
<proteinExistence type="predicted"/>
<name>A0A2K8QP75_9GAMM</name>
<protein>
    <submittedName>
        <fullName evidence="1">Uncharacterized protein</fullName>
    </submittedName>
</protein>
<evidence type="ECO:0000313" key="2">
    <source>
        <dbReference type="Proteomes" id="UP000231901"/>
    </source>
</evidence>
<dbReference type="KEGG" id="dfn:CVE23_15825"/>
<dbReference type="Proteomes" id="UP000231901">
    <property type="component" value="Chromosome"/>
</dbReference>
<reference evidence="2" key="1">
    <citation type="journal article" date="2018" name="Genome Announc.">
        <title>Complete genome sequence of a Dickeya fangzhongdai type strain causing bleeding canker of pear tree trunks.</title>
        <authorList>
            <person name="Zhao Y."/>
            <person name="Tian Y."/>
            <person name="Li X."/>
            <person name="Hu B."/>
        </authorList>
    </citation>
    <scope>NUCLEOTIDE SEQUENCE [LARGE SCALE GENOMIC DNA]</scope>
    <source>
        <strain evidence="2">DSM 101947</strain>
    </source>
</reference>
<organism evidence="1 2">
    <name type="scientific">Dickeya fangzhongdai</name>
    <dbReference type="NCBI Taxonomy" id="1778540"/>
    <lineage>
        <taxon>Bacteria</taxon>
        <taxon>Pseudomonadati</taxon>
        <taxon>Pseudomonadota</taxon>
        <taxon>Gammaproteobacteria</taxon>
        <taxon>Enterobacterales</taxon>
        <taxon>Pectobacteriaceae</taxon>
        <taxon>Dickeya</taxon>
    </lineage>
</organism>
<evidence type="ECO:0000313" key="1">
    <source>
        <dbReference type="EMBL" id="ATZ95317.1"/>
    </source>
</evidence>
<sequence length="71" mass="7420">MWVVSGGLVSDIESVADGLPDGRALITIEQGQIVSVRIVGDNEHVASLAALLDIAKLAGYEIVNSGNKPYN</sequence>
<dbReference type="AlphaFoldDB" id="A0A2K8QP75"/>
<accession>A0A2K8QP75</accession>
<keyword evidence="2" id="KW-1185">Reference proteome</keyword>